<dbReference type="EMBL" id="WBXO01000002">
    <property type="protein sequence ID" value="KAB2953810.1"/>
    <property type="molecule type" value="Genomic_DNA"/>
</dbReference>
<keyword evidence="1" id="KW-0812">Transmembrane</keyword>
<proteinExistence type="predicted"/>
<sequence>MLQKPPIFYKGEGLLRDKEGPNNRPRQVLKAIGIGSSIGAEFAVAVYLGFAVGRYGDSKLGTDPWLMLIGVILGVVSGFFGVYYLVSTFFREETEEEVPPESPQDR</sequence>
<gene>
    <name evidence="2" type="ORF">F9B85_04125</name>
</gene>
<feature type="transmembrane region" description="Helical" evidence="1">
    <location>
        <begin position="28"/>
        <end position="53"/>
    </location>
</feature>
<dbReference type="AlphaFoldDB" id="A0A6I0F2M3"/>
<dbReference type="Proteomes" id="UP000468766">
    <property type="component" value="Unassembled WGS sequence"/>
</dbReference>
<dbReference type="OrthoDB" id="1683450at2"/>
<reference evidence="2 3" key="1">
    <citation type="submission" date="2019-10" db="EMBL/GenBank/DDBJ databases">
        <title>Whole-genome sequence of the extremophile Heliorestis acidaminivorans DSM 24790.</title>
        <authorList>
            <person name="Kyndt J.A."/>
            <person name="Meyer T.E."/>
        </authorList>
    </citation>
    <scope>NUCLEOTIDE SEQUENCE [LARGE SCALE GENOMIC DNA]</scope>
    <source>
        <strain evidence="2 3">DSM 24790</strain>
    </source>
</reference>
<organism evidence="2 3">
    <name type="scientific">Heliorestis acidaminivorans</name>
    <dbReference type="NCBI Taxonomy" id="553427"/>
    <lineage>
        <taxon>Bacteria</taxon>
        <taxon>Bacillati</taxon>
        <taxon>Bacillota</taxon>
        <taxon>Clostridia</taxon>
        <taxon>Eubacteriales</taxon>
        <taxon>Heliobacteriaceae</taxon>
        <taxon>Heliorestis</taxon>
    </lineage>
</organism>
<comment type="caution">
    <text evidence="2">The sequence shown here is derived from an EMBL/GenBank/DDBJ whole genome shotgun (WGS) entry which is preliminary data.</text>
</comment>
<evidence type="ECO:0000313" key="2">
    <source>
        <dbReference type="EMBL" id="KAB2953810.1"/>
    </source>
</evidence>
<dbReference type="InterPro" id="IPR032820">
    <property type="entry name" value="ATPase_put"/>
</dbReference>
<feature type="transmembrane region" description="Helical" evidence="1">
    <location>
        <begin position="65"/>
        <end position="86"/>
    </location>
</feature>
<evidence type="ECO:0000313" key="3">
    <source>
        <dbReference type="Proteomes" id="UP000468766"/>
    </source>
</evidence>
<accession>A0A6I0F2M3</accession>
<name>A0A6I0F2M3_9FIRM</name>
<keyword evidence="1" id="KW-1133">Transmembrane helix</keyword>
<evidence type="ECO:0000256" key="1">
    <source>
        <dbReference type="SAM" id="Phobius"/>
    </source>
</evidence>
<protein>
    <submittedName>
        <fullName evidence="2">AtpZ/AtpI family protein</fullName>
    </submittedName>
</protein>
<keyword evidence="3" id="KW-1185">Reference proteome</keyword>
<keyword evidence="1" id="KW-0472">Membrane</keyword>
<dbReference type="Pfam" id="PF09527">
    <property type="entry name" value="ATPase_gene1"/>
    <property type="match status" value="1"/>
</dbReference>